<dbReference type="SUPFAM" id="SSF52129">
    <property type="entry name" value="Caspase-like"/>
    <property type="match status" value="1"/>
</dbReference>
<name>A0A2Z6E5X2_9GAMM</name>
<dbReference type="PROSITE" id="PS50208">
    <property type="entry name" value="CASPASE_P20"/>
    <property type="match status" value="1"/>
</dbReference>
<evidence type="ECO:0000256" key="1">
    <source>
        <dbReference type="SAM" id="MobiDB-lite"/>
    </source>
</evidence>
<sequence length="345" mass="36577">MSLRTPTIALAAFAAGVLLTLAWQREARHPALSVNGPPAVAATSATAAPASASTTASDADTGETDAWPEDAPTPEQVIYAQPGLLDEALASLGPRVPGKPNLYLVAFAGDGAEDVFRNEAEYAARLFVRRFGSTAHALVLENHPATLERRPLASWSNLEAALDGLARTMDPAQDILVLYLTSHGSEDHTLLVDLDPLPLDQLDADGLAGMLRKRPFRWKVVVVNACYSGGFIPALRGPGTLVLTAARADRSSFGCGSDADVTYFGRAWLIDALNRSNDFIAAFHQAQAEIAGWERQQNLTPSEPQIAIGAGIADQLAQWRRAAANGAPLPFAPAPLRMTRAGASR</sequence>
<dbReference type="InterPro" id="IPR001309">
    <property type="entry name" value="Pept_C14_p20"/>
</dbReference>
<organism evidence="3 4">
    <name type="scientific">Aerosticca soli</name>
    <dbReference type="NCBI Taxonomy" id="2010829"/>
    <lineage>
        <taxon>Bacteria</taxon>
        <taxon>Pseudomonadati</taxon>
        <taxon>Pseudomonadota</taxon>
        <taxon>Gammaproteobacteria</taxon>
        <taxon>Lysobacterales</taxon>
        <taxon>Rhodanobacteraceae</taxon>
        <taxon>Aerosticca</taxon>
    </lineage>
</organism>
<dbReference type="GO" id="GO:0004197">
    <property type="term" value="F:cysteine-type endopeptidase activity"/>
    <property type="evidence" value="ECO:0007669"/>
    <property type="project" value="InterPro"/>
</dbReference>
<dbReference type="Gene3D" id="3.40.50.1460">
    <property type="match status" value="1"/>
</dbReference>
<accession>A0A2Z6E5X2</accession>
<evidence type="ECO:0000313" key="3">
    <source>
        <dbReference type="EMBL" id="BBD80536.1"/>
    </source>
</evidence>
<dbReference type="InterPro" id="IPR029030">
    <property type="entry name" value="Caspase-like_dom_sf"/>
</dbReference>
<dbReference type="OrthoDB" id="345222at2"/>
<protein>
    <submittedName>
        <fullName evidence="3">MORN repeat family protein</fullName>
    </submittedName>
</protein>
<keyword evidence="4" id="KW-1185">Reference proteome</keyword>
<dbReference type="KEGG" id="rbd:ALSL_1889"/>
<dbReference type="EMBL" id="AP018560">
    <property type="protein sequence ID" value="BBD80536.1"/>
    <property type="molecule type" value="Genomic_DNA"/>
</dbReference>
<feature type="region of interest" description="Disordered" evidence="1">
    <location>
        <begin position="43"/>
        <end position="72"/>
    </location>
</feature>
<reference evidence="4" key="1">
    <citation type="submission" date="2018-04" db="EMBL/GenBank/DDBJ databases">
        <authorList>
            <person name="Watanabe M."/>
            <person name="Kojima H."/>
        </authorList>
    </citation>
    <scope>NUCLEOTIDE SEQUENCE [LARGE SCALE GENOMIC DNA]</scope>
    <source>
        <strain evidence="4">Dysh456</strain>
    </source>
</reference>
<dbReference type="Pfam" id="PF01650">
    <property type="entry name" value="Peptidase_C13"/>
    <property type="match status" value="1"/>
</dbReference>
<reference evidence="4" key="2">
    <citation type="submission" date="2018-06" db="EMBL/GenBank/DDBJ databases">
        <title>Genome sequence of Rhodanobacteraceae bacterium strain Dysh456.</title>
        <authorList>
            <person name="Fukui M."/>
        </authorList>
    </citation>
    <scope>NUCLEOTIDE SEQUENCE [LARGE SCALE GENOMIC DNA]</scope>
    <source>
        <strain evidence="4">Dysh456</strain>
    </source>
</reference>
<proteinExistence type="predicted"/>
<dbReference type="AlphaFoldDB" id="A0A2Z6E5X2"/>
<feature type="compositionally biased region" description="Low complexity" evidence="1">
    <location>
        <begin position="43"/>
        <end position="59"/>
    </location>
</feature>
<gene>
    <name evidence="3" type="ORF">ALSL_1889</name>
</gene>
<dbReference type="InterPro" id="IPR001096">
    <property type="entry name" value="Peptidase_C13"/>
</dbReference>
<feature type="domain" description="Caspase family p20" evidence="2">
    <location>
        <begin position="157"/>
        <end position="226"/>
    </location>
</feature>
<dbReference type="Proteomes" id="UP000270530">
    <property type="component" value="Chromosome"/>
</dbReference>
<evidence type="ECO:0000259" key="2">
    <source>
        <dbReference type="PROSITE" id="PS50208"/>
    </source>
</evidence>
<evidence type="ECO:0000313" key="4">
    <source>
        <dbReference type="Proteomes" id="UP000270530"/>
    </source>
</evidence>
<dbReference type="GO" id="GO:0006508">
    <property type="term" value="P:proteolysis"/>
    <property type="evidence" value="ECO:0007669"/>
    <property type="project" value="InterPro"/>
</dbReference>